<feature type="domain" description="Response regulatory" evidence="2">
    <location>
        <begin position="3"/>
        <end position="118"/>
    </location>
</feature>
<dbReference type="SUPFAM" id="SSF52172">
    <property type="entry name" value="CheY-like"/>
    <property type="match status" value="1"/>
</dbReference>
<dbReference type="InterPro" id="IPR011006">
    <property type="entry name" value="CheY-like_superfamily"/>
</dbReference>
<dbReference type="AlphaFoldDB" id="A0A7H0VCF6"/>
<gene>
    <name evidence="4" type="ORF">H4K34_13590</name>
</gene>
<dbReference type="PANTHER" id="PTHR37299:SF1">
    <property type="entry name" value="STAGE 0 SPORULATION PROTEIN A HOMOLOG"/>
    <property type="match status" value="1"/>
</dbReference>
<dbReference type="KEGG" id="chyd:H4K34_13590"/>
<dbReference type="InterPro" id="IPR007492">
    <property type="entry name" value="LytTR_DNA-bd_dom"/>
</dbReference>
<proteinExistence type="predicted"/>
<dbReference type="SMART" id="SM00448">
    <property type="entry name" value="REC"/>
    <property type="match status" value="1"/>
</dbReference>
<evidence type="ECO:0000313" key="4">
    <source>
        <dbReference type="EMBL" id="QNR23404.1"/>
    </source>
</evidence>
<dbReference type="GO" id="GO:0000156">
    <property type="term" value="F:phosphorelay response regulator activity"/>
    <property type="evidence" value="ECO:0007669"/>
    <property type="project" value="InterPro"/>
</dbReference>
<dbReference type="InterPro" id="IPR001789">
    <property type="entry name" value="Sig_transdc_resp-reg_receiver"/>
</dbReference>
<dbReference type="EMBL" id="CP060139">
    <property type="protein sequence ID" value="QNR23404.1"/>
    <property type="molecule type" value="Genomic_DNA"/>
</dbReference>
<dbReference type="SMART" id="SM00850">
    <property type="entry name" value="LytTR"/>
    <property type="match status" value="1"/>
</dbReference>
<dbReference type="InterPro" id="IPR046947">
    <property type="entry name" value="LytR-like"/>
</dbReference>
<evidence type="ECO:0000259" key="3">
    <source>
        <dbReference type="PROSITE" id="PS50930"/>
    </source>
</evidence>
<accession>A0A7H0VCF6</accession>
<keyword evidence="5" id="KW-1185">Reference proteome</keyword>
<dbReference type="PROSITE" id="PS50930">
    <property type="entry name" value="HTH_LYTTR"/>
    <property type="match status" value="1"/>
</dbReference>
<dbReference type="Pfam" id="PF04397">
    <property type="entry name" value="LytTR"/>
    <property type="match status" value="1"/>
</dbReference>
<keyword evidence="1" id="KW-0597">Phosphoprotein</keyword>
<evidence type="ECO:0000313" key="5">
    <source>
        <dbReference type="Proteomes" id="UP000516305"/>
    </source>
</evidence>
<dbReference type="Gene3D" id="2.40.50.1020">
    <property type="entry name" value="LytTr DNA-binding domain"/>
    <property type="match status" value="1"/>
</dbReference>
<dbReference type="RefSeq" id="WP_210757935.1">
    <property type="nucleotide sequence ID" value="NZ_CP060139.1"/>
</dbReference>
<dbReference type="GO" id="GO:0003677">
    <property type="term" value="F:DNA binding"/>
    <property type="evidence" value="ECO:0007669"/>
    <property type="project" value="InterPro"/>
</dbReference>
<feature type="domain" description="HTH LytTR-type" evidence="3">
    <location>
        <begin position="128"/>
        <end position="226"/>
    </location>
</feature>
<sequence>MNKVLIVEDEALIAEHLHLILSKDLGIDADIAYKAKAARKMLQEKTYDLILVDINLESERSGLELAAEIEEYAWGDYLFLTAQTDKGVLEEARKLHPKAYLVKPFKDIEVSMAVGLALKNEDEGLGDLVFKDGWTTVKLPIASIRYAEADGNYIKLFSTERSYLIRYSLSWFYDQVADKDFLKIHRARVVNTRIIKRYNRSTVDIGGEELPVSKSGYQALATLFEK</sequence>
<evidence type="ECO:0000256" key="1">
    <source>
        <dbReference type="PROSITE-ProRule" id="PRU00169"/>
    </source>
</evidence>
<dbReference type="Pfam" id="PF00072">
    <property type="entry name" value="Response_reg"/>
    <property type="match status" value="1"/>
</dbReference>
<dbReference type="Proteomes" id="UP000516305">
    <property type="component" value="Chromosome"/>
</dbReference>
<feature type="modified residue" description="4-aspartylphosphate" evidence="1">
    <location>
        <position position="53"/>
    </location>
</feature>
<dbReference type="Gene3D" id="3.40.50.2300">
    <property type="match status" value="1"/>
</dbReference>
<evidence type="ECO:0000259" key="2">
    <source>
        <dbReference type="PROSITE" id="PS50110"/>
    </source>
</evidence>
<dbReference type="PROSITE" id="PS50110">
    <property type="entry name" value="RESPONSE_REGULATORY"/>
    <property type="match status" value="1"/>
</dbReference>
<reference evidence="4 5" key="1">
    <citation type="submission" date="2020-08" db="EMBL/GenBank/DDBJ databases">
        <title>Croceimicrobium hydrocarbonivorans gen. nov., sp. nov., a novel marine bacterium isolated from a bacterial consortium that degrades polyethylene terephthalate.</title>
        <authorList>
            <person name="Liu R."/>
        </authorList>
    </citation>
    <scope>NUCLEOTIDE SEQUENCE [LARGE SCALE GENOMIC DNA]</scope>
    <source>
        <strain evidence="4 5">A20-9</strain>
    </source>
</reference>
<dbReference type="PANTHER" id="PTHR37299">
    <property type="entry name" value="TRANSCRIPTIONAL REGULATOR-RELATED"/>
    <property type="match status" value="1"/>
</dbReference>
<organism evidence="4 5">
    <name type="scientific">Croceimicrobium hydrocarbonivorans</name>
    <dbReference type="NCBI Taxonomy" id="2761580"/>
    <lineage>
        <taxon>Bacteria</taxon>
        <taxon>Pseudomonadati</taxon>
        <taxon>Bacteroidota</taxon>
        <taxon>Flavobacteriia</taxon>
        <taxon>Flavobacteriales</taxon>
        <taxon>Owenweeksiaceae</taxon>
        <taxon>Croceimicrobium</taxon>
    </lineage>
</organism>
<name>A0A7H0VCF6_9FLAO</name>
<protein>
    <submittedName>
        <fullName evidence="4">Response regulator transcription factor</fullName>
    </submittedName>
</protein>